<dbReference type="EMBL" id="RSCD01000001">
    <property type="protein sequence ID" value="RSH95272.1"/>
    <property type="molecule type" value="Genomic_DNA"/>
</dbReference>
<evidence type="ECO:0000313" key="5">
    <source>
        <dbReference type="Proteomes" id="UP000279259"/>
    </source>
</evidence>
<dbReference type="PANTHER" id="PTHR22978">
    <property type="entry name" value="B-CELL TRANSLOCATION GENE"/>
    <property type="match status" value="1"/>
</dbReference>
<dbReference type="Gene3D" id="3.90.640.90">
    <property type="entry name" value="Anti-proliferative protein, N-terminal domain"/>
    <property type="match status" value="1"/>
</dbReference>
<organism evidence="4 5">
    <name type="scientific">Saitozyma podzolica</name>
    <dbReference type="NCBI Taxonomy" id="1890683"/>
    <lineage>
        <taxon>Eukaryota</taxon>
        <taxon>Fungi</taxon>
        <taxon>Dikarya</taxon>
        <taxon>Basidiomycota</taxon>
        <taxon>Agaricomycotina</taxon>
        <taxon>Tremellomycetes</taxon>
        <taxon>Tremellales</taxon>
        <taxon>Trimorphomycetaceae</taxon>
        <taxon>Saitozyma</taxon>
    </lineage>
</organism>
<protein>
    <recommendedName>
        <fullName evidence="3">Anti-proliferative protein domain-containing protein</fullName>
    </recommendedName>
</protein>
<dbReference type="Pfam" id="PF07742">
    <property type="entry name" value="BTG"/>
    <property type="match status" value="1"/>
</dbReference>
<feature type="compositionally biased region" description="Low complexity" evidence="2">
    <location>
        <begin position="296"/>
        <end position="313"/>
    </location>
</feature>
<dbReference type="InterPro" id="IPR036054">
    <property type="entry name" value="BTG-like_sf"/>
</dbReference>
<accession>A0A427YW17</accession>
<dbReference type="AlphaFoldDB" id="A0A427YW17"/>
<evidence type="ECO:0000313" key="4">
    <source>
        <dbReference type="EMBL" id="RSH95272.1"/>
    </source>
</evidence>
<dbReference type="SUPFAM" id="SSF160696">
    <property type="entry name" value="BTG domain-like"/>
    <property type="match status" value="1"/>
</dbReference>
<feature type="compositionally biased region" description="Pro residues" evidence="2">
    <location>
        <begin position="229"/>
        <end position="243"/>
    </location>
</feature>
<evidence type="ECO:0000256" key="1">
    <source>
        <dbReference type="ARBA" id="ARBA00007989"/>
    </source>
</evidence>
<dbReference type="InterPro" id="IPR033332">
    <property type="entry name" value="BTG"/>
</dbReference>
<dbReference type="OrthoDB" id="2574139at2759"/>
<dbReference type="InterPro" id="IPR002087">
    <property type="entry name" value="Anti_prolifrtn"/>
</dbReference>
<evidence type="ECO:0000259" key="3">
    <source>
        <dbReference type="Pfam" id="PF07742"/>
    </source>
</evidence>
<dbReference type="GO" id="GO:0005737">
    <property type="term" value="C:cytoplasm"/>
    <property type="evidence" value="ECO:0007669"/>
    <property type="project" value="TreeGrafter"/>
</dbReference>
<feature type="domain" description="Anti-proliferative protein" evidence="3">
    <location>
        <begin position="58"/>
        <end position="172"/>
    </location>
</feature>
<feature type="compositionally biased region" description="Polar residues" evidence="2">
    <location>
        <begin position="249"/>
        <end position="267"/>
    </location>
</feature>
<evidence type="ECO:0000256" key="2">
    <source>
        <dbReference type="SAM" id="MobiDB-lite"/>
    </source>
</evidence>
<dbReference type="GO" id="GO:0005634">
    <property type="term" value="C:nucleus"/>
    <property type="evidence" value="ECO:0007669"/>
    <property type="project" value="TreeGrafter"/>
</dbReference>
<reference evidence="4 5" key="1">
    <citation type="submission" date="2018-11" db="EMBL/GenBank/DDBJ databases">
        <title>Genome sequence of Saitozyma podzolica DSM 27192.</title>
        <authorList>
            <person name="Aliyu H."/>
            <person name="Gorte O."/>
            <person name="Ochsenreither K."/>
        </authorList>
    </citation>
    <scope>NUCLEOTIDE SEQUENCE [LARGE SCALE GENOMIC DNA]</scope>
    <source>
        <strain evidence="4 5">DSM 27192</strain>
    </source>
</reference>
<sequence>MEPTDLPFDRLGLRFVSPPLTHPSPASTQGELSLSSLPTSDSLGLGLNLDLSLPTALSALVHHLTQPLAAHYPHATLLELRRRLTTLLTAAFTPTWREKEPLFGTGTRSLICTNAAGLPRALKSAAKEIQVDEKLWKRALGKRSSTASPGEVDETEEWEAWCDPGMVMWRYGPWEYDDGQFDPIKRPRQSVYTVWQALPAASPEPSAPNLTPSRPHAIPIRAPAVYAIPRPPHPTPTLPPFPRLRPHSRQSSAEFSHRSPSPTNSDFSDALLARGAIPKNHARANGDVKARANHRGTGSTSSVASSASDSNSNQTQLLTPASRPGSADPFLVPLPKDSRDDKTPTPAVRGRDPSPTTPRDATPSSATATPTVTPYDNGNVTVLGGGVKLGGGGSRPGSVMSGHRTPIDRSRSPSISLASRALNTALAPNGTAPGSPRKPRTRRRIMPTYLGHLGQAGPIMGAFGQFTPQPIQQQQQPAYPWGGVGVGMGPPPPVIRPVGTRMGS</sequence>
<comment type="caution">
    <text evidence="4">The sequence shown here is derived from an EMBL/GenBank/DDBJ whole genome shotgun (WGS) entry which is preliminary data.</text>
</comment>
<proteinExistence type="inferred from homology"/>
<dbReference type="STRING" id="1890683.A0A427YW17"/>
<keyword evidence="5" id="KW-1185">Reference proteome</keyword>
<feature type="region of interest" description="Disordered" evidence="2">
    <location>
        <begin position="226"/>
        <end position="413"/>
    </location>
</feature>
<feature type="compositionally biased region" description="Low complexity" evidence="2">
    <location>
        <begin position="353"/>
        <end position="382"/>
    </location>
</feature>
<feature type="compositionally biased region" description="Gly residues" evidence="2">
    <location>
        <begin position="383"/>
        <end position="395"/>
    </location>
</feature>
<gene>
    <name evidence="4" type="ORF">EHS25_000358</name>
</gene>
<dbReference type="PANTHER" id="PTHR22978:SF22">
    <property type="entry name" value="BTG FAMILY PROTEIN"/>
    <property type="match status" value="1"/>
</dbReference>
<dbReference type="Proteomes" id="UP000279259">
    <property type="component" value="Unassembled WGS sequence"/>
</dbReference>
<name>A0A427YW17_9TREE</name>
<comment type="similarity">
    <text evidence="1">Belongs to the BTG family.</text>
</comment>